<organism evidence="1 2">
    <name type="scientific">Lentinus brumalis</name>
    <dbReference type="NCBI Taxonomy" id="2498619"/>
    <lineage>
        <taxon>Eukaryota</taxon>
        <taxon>Fungi</taxon>
        <taxon>Dikarya</taxon>
        <taxon>Basidiomycota</taxon>
        <taxon>Agaricomycotina</taxon>
        <taxon>Agaricomycetes</taxon>
        <taxon>Polyporales</taxon>
        <taxon>Polyporaceae</taxon>
        <taxon>Lentinus</taxon>
    </lineage>
</organism>
<reference evidence="1 2" key="1">
    <citation type="journal article" date="2018" name="Biotechnol. Biofuels">
        <title>Integrative visual omics of the white-rot fungus Polyporus brumalis exposes the biotechnological potential of its oxidative enzymes for delignifying raw plant biomass.</title>
        <authorList>
            <person name="Miyauchi S."/>
            <person name="Rancon A."/>
            <person name="Drula E."/>
            <person name="Hage H."/>
            <person name="Chaduli D."/>
            <person name="Favel A."/>
            <person name="Grisel S."/>
            <person name="Henrissat B."/>
            <person name="Herpoel-Gimbert I."/>
            <person name="Ruiz-Duenas F.J."/>
            <person name="Chevret D."/>
            <person name="Hainaut M."/>
            <person name="Lin J."/>
            <person name="Wang M."/>
            <person name="Pangilinan J."/>
            <person name="Lipzen A."/>
            <person name="Lesage-Meessen L."/>
            <person name="Navarro D."/>
            <person name="Riley R."/>
            <person name="Grigoriev I.V."/>
            <person name="Zhou S."/>
            <person name="Raouche S."/>
            <person name="Rosso M.N."/>
        </authorList>
    </citation>
    <scope>NUCLEOTIDE SEQUENCE [LARGE SCALE GENOMIC DNA]</scope>
    <source>
        <strain evidence="1 2">BRFM 1820</strain>
    </source>
</reference>
<protein>
    <submittedName>
        <fullName evidence="1">Uncharacterized protein</fullName>
    </submittedName>
</protein>
<sequence>MATTLILMLDRASVPNAMTRIARILTLRSARGRRTTRLRAREKLPALTPPRSPSAYLSTSPSLVTLIRMSRLPTMHLTATIKCRRRIRSLTCILLHPTLRSPRRPRLRRRRIAPLLPLPATVRQRHRRTLRTGRVRHRLRPLLPTPPTTLHRRLRHMLTARILRCRGPRIVATRRRLVSRRLLVRVCRRFPRATSGAALAAAEEGGRRQRACRVRPGPLSRSRSSVVYDSECRLLGLLLFCVPRPPPPPASVSVVSSVLASRSYSSPLCCSQYRTIVPWKIVVVSIVVQHL</sequence>
<gene>
    <name evidence="1" type="ORF">OH76DRAFT_433670</name>
</gene>
<dbReference type="EMBL" id="KZ857398">
    <property type="protein sequence ID" value="RDX50660.1"/>
    <property type="molecule type" value="Genomic_DNA"/>
</dbReference>
<name>A0A371DDR8_9APHY</name>
<accession>A0A371DDR8</accession>
<evidence type="ECO:0000313" key="1">
    <source>
        <dbReference type="EMBL" id="RDX50660.1"/>
    </source>
</evidence>
<keyword evidence="2" id="KW-1185">Reference proteome</keyword>
<dbReference type="Proteomes" id="UP000256964">
    <property type="component" value="Unassembled WGS sequence"/>
</dbReference>
<dbReference type="AlphaFoldDB" id="A0A371DDR8"/>
<proteinExistence type="predicted"/>
<evidence type="ECO:0000313" key="2">
    <source>
        <dbReference type="Proteomes" id="UP000256964"/>
    </source>
</evidence>